<dbReference type="EMBL" id="CP108038">
    <property type="protein sequence ID" value="WUN87739.1"/>
    <property type="molecule type" value="Genomic_DNA"/>
</dbReference>
<dbReference type="RefSeq" id="WP_328735338.1">
    <property type="nucleotide sequence ID" value="NZ_CP108038.1"/>
</dbReference>
<keyword evidence="3" id="KW-1185">Reference proteome</keyword>
<dbReference type="GeneID" id="93762775"/>
<organism evidence="2 3">
    <name type="scientific">Streptomyces bobili</name>
    <dbReference type="NCBI Taxonomy" id="67280"/>
    <lineage>
        <taxon>Bacteria</taxon>
        <taxon>Bacillati</taxon>
        <taxon>Actinomycetota</taxon>
        <taxon>Actinomycetes</taxon>
        <taxon>Kitasatosporales</taxon>
        <taxon>Streptomycetaceae</taxon>
        <taxon>Streptomyces</taxon>
    </lineage>
</organism>
<evidence type="ECO:0000313" key="2">
    <source>
        <dbReference type="EMBL" id="WUN87739.1"/>
    </source>
</evidence>
<feature type="region of interest" description="Disordered" evidence="1">
    <location>
        <begin position="1"/>
        <end position="92"/>
    </location>
</feature>
<sequence>MSTPRSLPLEGQPPATTGPHAAEPAAPRTAVGEPKGAARKGVLSVLPRSKRFPAGAARRGTEDPTPERPGIRIYAPPLYRDHNDGARWSKRPGDTPTAAYACSCGLTGTATGLPKVAALVTDYDAHKAACTGAPAPLTEGRTAA</sequence>
<feature type="compositionally biased region" description="Basic and acidic residues" evidence="1">
    <location>
        <begin position="59"/>
        <end position="70"/>
    </location>
</feature>
<proteinExistence type="predicted"/>
<name>A0ABZ1QYT0_9ACTN</name>
<accession>A0ABZ1QYT0</accession>
<feature type="compositionally biased region" description="Basic and acidic residues" evidence="1">
    <location>
        <begin position="79"/>
        <end position="92"/>
    </location>
</feature>
<gene>
    <name evidence="2" type="ORF">OHT53_17360</name>
</gene>
<dbReference type="Proteomes" id="UP001432071">
    <property type="component" value="Chromosome"/>
</dbReference>
<evidence type="ECO:0000313" key="3">
    <source>
        <dbReference type="Proteomes" id="UP001432071"/>
    </source>
</evidence>
<protein>
    <submittedName>
        <fullName evidence="2">Uncharacterized protein</fullName>
    </submittedName>
</protein>
<reference evidence="2" key="1">
    <citation type="submission" date="2022-10" db="EMBL/GenBank/DDBJ databases">
        <title>The complete genomes of actinobacterial strains from the NBC collection.</title>
        <authorList>
            <person name="Joergensen T.S."/>
            <person name="Alvarez Arevalo M."/>
            <person name="Sterndorff E.B."/>
            <person name="Faurdal D."/>
            <person name="Vuksanovic O."/>
            <person name="Mourched A.-S."/>
            <person name="Charusanti P."/>
            <person name="Shaw S."/>
            <person name="Blin K."/>
            <person name="Weber T."/>
        </authorList>
    </citation>
    <scope>NUCLEOTIDE SEQUENCE</scope>
    <source>
        <strain evidence="2">NBC_00302</strain>
    </source>
</reference>
<evidence type="ECO:0000256" key="1">
    <source>
        <dbReference type="SAM" id="MobiDB-lite"/>
    </source>
</evidence>